<feature type="domain" description="Polysaccharide pyruvyl transferase" evidence="1">
    <location>
        <begin position="13"/>
        <end position="313"/>
    </location>
</feature>
<dbReference type="EMBL" id="MZZJ01000020">
    <property type="protein sequence ID" value="RXE46251.1"/>
    <property type="molecule type" value="Genomic_DNA"/>
</dbReference>
<gene>
    <name evidence="2" type="ORF">B4O85_28925</name>
</gene>
<dbReference type="Proteomes" id="UP000290481">
    <property type="component" value="Unassembled WGS sequence"/>
</dbReference>
<dbReference type="Pfam" id="PF04230">
    <property type="entry name" value="PS_pyruv_trans"/>
    <property type="match status" value="1"/>
</dbReference>
<comment type="caution">
    <text evidence="2">The sequence shown here is derived from an EMBL/GenBank/DDBJ whole genome shotgun (WGS) entry which is preliminary data.</text>
</comment>
<protein>
    <recommendedName>
        <fullName evidence="1">Polysaccharide pyruvyl transferase domain-containing protein</fullName>
    </recommendedName>
</protein>
<evidence type="ECO:0000259" key="1">
    <source>
        <dbReference type="Pfam" id="PF04230"/>
    </source>
</evidence>
<dbReference type="AlphaFoldDB" id="A0A4Q0HCB2"/>
<organism evidence="2 3">
    <name type="scientific">Pseudomonas azotoformans</name>
    <dbReference type="NCBI Taxonomy" id="47878"/>
    <lineage>
        <taxon>Bacteria</taxon>
        <taxon>Pseudomonadati</taxon>
        <taxon>Pseudomonadota</taxon>
        <taxon>Gammaproteobacteria</taxon>
        <taxon>Pseudomonadales</taxon>
        <taxon>Pseudomonadaceae</taxon>
        <taxon>Pseudomonas</taxon>
    </lineage>
</organism>
<evidence type="ECO:0000313" key="3">
    <source>
        <dbReference type="Proteomes" id="UP000290481"/>
    </source>
</evidence>
<proteinExistence type="predicted"/>
<dbReference type="RefSeq" id="WP_034136214.1">
    <property type="nucleotide sequence ID" value="NZ_MZZJ01000020.1"/>
</dbReference>
<name>A0A4Q0HCB2_PSEAZ</name>
<evidence type="ECO:0000313" key="2">
    <source>
        <dbReference type="EMBL" id="RXE46251.1"/>
    </source>
</evidence>
<dbReference type="InterPro" id="IPR007345">
    <property type="entry name" value="Polysacch_pyruvyl_Trfase"/>
</dbReference>
<accession>A0A4Q0HCB2</accession>
<reference evidence="2 3" key="1">
    <citation type="submission" date="2017-03" db="EMBL/GenBank/DDBJ databases">
        <title>Pseudomonas azotoformans: Salt tolerant bacteria having multiple plant growth promoting attributes.</title>
        <authorList>
            <person name="Srivastava A.K."/>
            <person name="Sharma A."/>
            <person name="Srivastava A.K."/>
            <person name="Jamali H."/>
            <person name="Yadav J."/>
            <person name="Srivastava R."/>
            <person name="Kashyap P.L."/>
            <person name="Chakdar H."/>
            <person name="Saxena A.K."/>
        </authorList>
    </citation>
    <scope>NUCLEOTIDE SEQUENCE [LARGE SCALE GENOMIC DNA]</scope>
    <source>
        <strain evidence="2 3">SC 14</strain>
    </source>
</reference>
<sequence length="381" mass="43456">MKIAIMTQPLGHNYGGLLQAFALQAYLKSIGCTVVSLDRKPATKPLKKTTDFTVSLAKRLLGRIKRLPSEKANKYVFFHLIGFKDRYLAMSEPVTTEKQVRTYFQQNNFDAVIVGSDQVWRPKYSPSLENYFLDFLDDIGSNAKRISCAASFGVSEWEFTEKQTRACKALLHKFDAISVREKSAVSLCKEYFEETVEWVIDPTMLLDVSDYEQLLTDVPSANKGNVLTYVLDAAEDKQKIAKIVAGTLRKKAFSVKPEKTLTQVNSSEVDKCQYPKVESWLQGFKDASYVVTDSFHGCVFSILFNKPFIAIGNRSRGQARFESLLSMFDLEDRLISTPDELNEDRIKEAIDWDRVNQIRMMRAQAGKEFLKNNIFQDGRFE</sequence>